<organism evidence="1 2">
    <name type="scientific">Symbiodinium microadriaticum</name>
    <name type="common">Dinoflagellate</name>
    <name type="synonym">Zooxanthella microadriatica</name>
    <dbReference type="NCBI Taxonomy" id="2951"/>
    <lineage>
        <taxon>Eukaryota</taxon>
        <taxon>Sar</taxon>
        <taxon>Alveolata</taxon>
        <taxon>Dinophyceae</taxon>
        <taxon>Suessiales</taxon>
        <taxon>Symbiodiniaceae</taxon>
        <taxon>Symbiodinium</taxon>
    </lineage>
</organism>
<proteinExistence type="predicted"/>
<name>A0A1Q9E036_SYMMI</name>
<sequence length="719" mass="77804">MRVFAASHKPLEHALNFIHSTSHSHKYALWVCGKSADVLAEFDSLLSSPIWCVEVAEAGGENMHSLLELGVGLILLQHSSFQRRVHDLVTSFPSKAMWLVHKPAHTACAVRKQVASEILASRERNMEKLRAACAADLRYTSQTGRCKPHRQEHGDKEMVPVETHGFQSASGIDELKRTCTDAMAHYKPGLRVLTNEERWAPPPDIVLPPSAAALPLTNGDRGGDAAKGADAAAVGDVAVASARRRTSEWAHVTDRDNKDGDHGGFSAYLLELRWVYSDAAAPSLCAEIVSVSHLFYSEIPDVKAKRSSATPGKVRRLRQLVAQLSNRGGGHGYPGFGQAAPSGSGSAGDGDGAQDGDLDLADLRQRLRELSSDDDVMSNITDEEQILDELAACLAEDEAEDLNLGIGSCGGHRDGGEDLEWQQEAEEVDDIFRQAEDRLLGQAGGQVRYLDLGLLFIFVDLGVNGLSLSQVFCCGKWKGTGIEMVLVAWKFTGKSGRCIELDSSNNIVATNPTCRSFDCQPGSAQEDSEIILPAVGAWPHKLRRSERPPLPPRVLRLKQMFEAAATVRDRSDGESLSLEPCYLCQQGGLDSLDMSEAAAGSSDKGEVSMCAFCLQSLHMCCAAHEAQQHEVSQLVARVDSNLDGADVTAVRDALHRFAACSYFLLREWAPATGAELHPEAFVMYPGIPTPPGNPKQQVPRGNGTRAARATKMRDGEQGD</sequence>
<reference evidence="1 2" key="1">
    <citation type="submission" date="2016-02" db="EMBL/GenBank/DDBJ databases">
        <title>Genome analysis of coral dinoflagellate symbionts highlights evolutionary adaptations to a symbiotic lifestyle.</title>
        <authorList>
            <person name="Aranda M."/>
            <person name="Li Y."/>
            <person name="Liew Y.J."/>
            <person name="Baumgarten S."/>
            <person name="Simakov O."/>
            <person name="Wilson M."/>
            <person name="Piel J."/>
            <person name="Ashoor H."/>
            <person name="Bougouffa S."/>
            <person name="Bajic V.B."/>
            <person name="Ryu T."/>
            <person name="Ravasi T."/>
            <person name="Bayer T."/>
            <person name="Micklem G."/>
            <person name="Kim H."/>
            <person name="Bhak J."/>
            <person name="Lajeunesse T.C."/>
            <person name="Voolstra C.R."/>
        </authorList>
    </citation>
    <scope>NUCLEOTIDE SEQUENCE [LARGE SCALE GENOMIC DNA]</scope>
    <source>
        <strain evidence="1 2">CCMP2467</strain>
    </source>
</reference>
<evidence type="ECO:0000313" key="2">
    <source>
        <dbReference type="Proteomes" id="UP000186817"/>
    </source>
</evidence>
<dbReference type="EMBL" id="LSRX01000316">
    <property type="protein sequence ID" value="OLQ00785.1"/>
    <property type="molecule type" value="Genomic_DNA"/>
</dbReference>
<accession>A0A1Q9E036</accession>
<gene>
    <name evidence="1" type="ORF">AK812_SmicGene16516</name>
</gene>
<protein>
    <submittedName>
        <fullName evidence="1">Uncharacterized protein</fullName>
    </submittedName>
</protein>
<dbReference type="Proteomes" id="UP000186817">
    <property type="component" value="Unassembled WGS sequence"/>
</dbReference>
<keyword evidence="2" id="KW-1185">Reference proteome</keyword>
<comment type="caution">
    <text evidence="1">The sequence shown here is derived from an EMBL/GenBank/DDBJ whole genome shotgun (WGS) entry which is preliminary data.</text>
</comment>
<dbReference type="AlphaFoldDB" id="A0A1Q9E036"/>
<dbReference type="OrthoDB" id="10289019at2759"/>
<evidence type="ECO:0000313" key="1">
    <source>
        <dbReference type="EMBL" id="OLQ00785.1"/>
    </source>
</evidence>